<gene>
    <name evidence="2" type="ORF">D9758_004100</name>
</gene>
<reference evidence="2 3" key="1">
    <citation type="journal article" date="2020" name="ISME J.">
        <title>Uncovering the hidden diversity of litter-decomposition mechanisms in mushroom-forming fungi.</title>
        <authorList>
            <person name="Floudas D."/>
            <person name="Bentzer J."/>
            <person name="Ahren D."/>
            <person name="Johansson T."/>
            <person name="Persson P."/>
            <person name="Tunlid A."/>
        </authorList>
    </citation>
    <scope>NUCLEOTIDE SEQUENCE [LARGE SCALE GENOMIC DNA]</scope>
    <source>
        <strain evidence="2 3">CBS 291.85</strain>
    </source>
</reference>
<dbReference type="InterPro" id="IPR001447">
    <property type="entry name" value="Arylamine_N-AcTrfase"/>
</dbReference>
<comment type="caution">
    <text evidence="2">The sequence shown here is derived from an EMBL/GenBank/DDBJ whole genome shotgun (WGS) entry which is preliminary data.</text>
</comment>
<proteinExistence type="inferred from homology"/>
<organism evidence="2 3">
    <name type="scientific">Tetrapyrgos nigripes</name>
    <dbReference type="NCBI Taxonomy" id="182062"/>
    <lineage>
        <taxon>Eukaryota</taxon>
        <taxon>Fungi</taxon>
        <taxon>Dikarya</taxon>
        <taxon>Basidiomycota</taxon>
        <taxon>Agaricomycotina</taxon>
        <taxon>Agaricomycetes</taxon>
        <taxon>Agaricomycetidae</taxon>
        <taxon>Agaricales</taxon>
        <taxon>Marasmiineae</taxon>
        <taxon>Marasmiaceae</taxon>
        <taxon>Tetrapyrgos</taxon>
    </lineage>
</organism>
<dbReference type="PANTHER" id="PTHR11786">
    <property type="entry name" value="N-HYDROXYARYLAMINE O-ACETYLTRANSFERASE"/>
    <property type="match status" value="1"/>
</dbReference>
<evidence type="ECO:0000313" key="2">
    <source>
        <dbReference type="EMBL" id="KAF5371107.1"/>
    </source>
</evidence>
<dbReference type="EMBL" id="JAACJM010000009">
    <property type="protein sequence ID" value="KAF5371107.1"/>
    <property type="molecule type" value="Genomic_DNA"/>
</dbReference>
<sequence length="372" mass="41553">MDGQLRDGLWIKHVPSVYTPLQVCQWLSRIRYPKVFSEKSLSTFPTDLDNLRLLVRLQLVTFPFENTEMHYTEGKTMDISPEGVFQRTVIDGKGSYCFGLNGLFLQMIRGLGYRTYSSAGRINGGPASSPVFFPFVHMVLFVQPVGGSNATYVVDAAGGGSAPTCPILLGDGQIVMGSSPTETHTLTRAARSDSSLESLPGSGTVEVEWRLTVRQLKHSSYSERLLYSFIEDEFFPADYAAANIWVYRDLLRGPFYENVVCNKCFWLTADEVKMVLEDLDAAAQSSDLPLHTQNLVFSQSQRKPYLGRFAMEGNTVKKYVGAHSEVVKTFHTEVERAQVLFDVFGIRIAHRELPHILGRVPALPLGDISQDH</sequence>
<comment type="similarity">
    <text evidence="1">Belongs to the arylamine N-acetyltransferase family.</text>
</comment>
<keyword evidence="3" id="KW-1185">Reference proteome</keyword>
<dbReference type="PANTHER" id="PTHR11786:SF0">
    <property type="entry name" value="ARYLAMINE N-ACETYLTRANSFERASE 4-RELATED"/>
    <property type="match status" value="1"/>
</dbReference>
<dbReference type="SUPFAM" id="SSF54001">
    <property type="entry name" value="Cysteine proteinases"/>
    <property type="match status" value="1"/>
</dbReference>
<dbReference type="AlphaFoldDB" id="A0A8H5LVJ0"/>
<evidence type="ECO:0000313" key="3">
    <source>
        <dbReference type="Proteomes" id="UP000559256"/>
    </source>
</evidence>
<accession>A0A8H5LVJ0</accession>
<name>A0A8H5LVJ0_9AGAR</name>
<dbReference type="Pfam" id="PF00797">
    <property type="entry name" value="Acetyltransf_2"/>
    <property type="match status" value="1"/>
</dbReference>
<dbReference type="Gene3D" id="3.30.2140.20">
    <property type="match status" value="1"/>
</dbReference>
<protein>
    <recommendedName>
        <fullName evidence="4">Arylamine N-acetyltransferase</fullName>
    </recommendedName>
</protein>
<evidence type="ECO:0008006" key="4">
    <source>
        <dbReference type="Google" id="ProtNLM"/>
    </source>
</evidence>
<dbReference type="InterPro" id="IPR038765">
    <property type="entry name" value="Papain-like_cys_pep_sf"/>
</dbReference>
<dbReference type="GO" id="GO:0016407">
    <property type="term" value="F:acetyltransferase activity"/>
    <property type="evidence" value="ECO:0007669"/>
    <property type="project" value="InterPro"/>
</dbReference>
<dbReference type="OrthoDB" id="10260017at2759"/>
<dbReference type="InterPro" id="IPR053710">
    <property type="entry name" value="Arylamine_NAT_domain_sf"/>
</dbReference>
<evidence type="ECO:0000256" key="1">
    <source>
        <dbReference type="ARBA" id="ARBA00006547"/>
    </source>
</evidence>
<dbReference type="Proteomes" id="UP000559256">
    <property type="component" value="Unassembled WGS sequence"/>
</dbReference>